<evidence type="ECO:0000313" key="3">
    <source>
        <dbReference type="EMBL" id="VDM24995.1"/>
    </source>
</evidence>
<organism evidence="5">
    <name type="scientific">Hydatigena taeniaeformis</name>
    <name type="common">Feline tapeworm</name>
    <name type="synonym">Taenia taeniaeformis</name>
    <dbReference type="NCBI Taxonomy" id="6205"/>
    <lineage>
        <taxon>Eukaryota</taxon>
        <taxon>Metazoa</taxon>
        <taxon>Spiralia</taxon>
        <taxon>Lophotrochozoa</taxon>
        <taxon>Platyhelminthes</taxon>
        <taxon>Cestoda</taxon>
        <taxon>Eucestoda</taxon>
        <taxon>Cyclophyllidea</taxon>
        <taxon>Taeniidae</taxon>
        <taxon>Hydatigera</taxon>
    </lineage>
</organism>
<feature type="domain" description="Cullin family profile" evidence="2">
    <location>
        <begin position="1"/>
        <end position="82"/>
    </location>
</feature>
<dbReference type="InterPro" id="IPR036317">
    <property type="entry name" value="Cullin_homology_sf"/>
</dbReference>
<reference evidence="5" key="1">
    <citation type="submission" date="2017-02" db="UniProtKB">
        <authorList>
            <consortium name="WormBaseParasite"/>
        </authorList>
    </citation>
    <scope>IDENTIFICATION</scope>
</reference>
<evidence type="ECO:0000313" key="4">
    <source>
        <dbReference type="Proteomes" id="UP000274429"/>
    </source>
</evidence>
<gene>
    <name evidence="3" type="ORF">TTAC_LOCUS4457</name>
</gene>
<dbReference type="STRING" id="6205.A0A0R3WUN2"/>
<dbReference type="WBParaSite" id="TTAC_0000447201-mRNA-1">
    <property type="protein sequence ID" value="TTAC_0000447201-mRNA-1"/>
    <property type="gene ID" value="TTAC_0000447201"/>
</dbReference>
<keyword evidence="4" id="KW-1185">Reference proteome</keyword>
<dbReference type="GO" id="GO:0006511">
    <property type="term" value="P:ubiquitin-dependent protein catabolic process"/>
    <property type="evidence" value="ECO:0007669"/>
    <property type="project" value="InterPro"/>
</dbReference>
<evidence type="ECO:0000256" key="1">
    <source>
        <dbReference type="PROSITE-ProRule" id="PRU00330"/>
    </source>
</evidence>
<dbReference type="Proteomes" id="UP000274429">
    <property type="component" value="Unassembled WGS sequence"/>
</dbReference>
<sequence>MPAELVNRLARMFQDIKVSHDLTREFQEKASNNNLLGSTEVVSVLVSIKILSSGTWLPRSLPKCAVALPPELEDFIPQSPNYASAFFHNFLPCEFCYPSCSSFRAVHSFPVGSRNLIVSA</sequence>
<dbReference type="InterPro" id="IPR016158">
    <property type="entry name" value="Cullin_homology"/>
</dbReference>
<name>A0A0R3WUN2_HYDTA</name>
<comment type="similarity">
    <text evidence="1">Belongs to the cullin family.</text>
</comment>
<accession>A0A0R3WUN2</accession>
<dbReference type="EMBL" id="UYWX01004489">
    <property type="protein sequence ID" value="VDM24995.1"/>
    <property type="molecule type" value="Genomic_DNA"/>
</dbReference>
<dbReference type="OrthoDB" id="27073at2759"/>
<evidence type="ECO:0000313" key="5">
    <source>
        <dbReference type="WBParaSite" id="TTAC_0000447201-mRNA-1"/>
    </source>
</evidence>
<proteinExistence type="inferred from homology"/>
<dbReference type="GO" id="GO:0031625">
    <property type="term" value="F:ubiquitin protein ligase binding"/>
    <property type="evidence" value="ECO:0007669"/>
    <property type="project" value="InterPro"/>
</dbReference>
<reference evidence="3 4" key="2">
    <citation type="submission" date="2018-11" db="EMBL/GenBank/DDBJ databases">
        <authorList>
            <consortium name="Pathogen Informatics"/>
        </authorList>
    </citation>
    <scope>NUCLEOTIDE SEQUENCE [LARGE SCALE GENOMIC DNA]</scope>
</reference>
<dbReference type="SUPFAM" id="SSF75632">
    <property type="entry name" value="Cullin homology domain"/>
    <property type="match status" value="1"/>
</dbReference>
<protein>
    <submittedName>
        <fullName evidence="5">CULLIN_2 domain-containing protein</fullName>
    </submittedName>
</protein>
<dbReference type="PROSITE" id="PS50069">
    <property type="entry name" value="CULLIN_2"/>
    <property type="match status" value="1"/>
</dbReference>
<dbReference type="AlphaFoldDB" id="A0A0R3WUN2"/>
<evidence type="ECO:0000259" key="2">
    <source>
        <dbReference type="PROSITE" id="PS50069"/>
    </source>
</evidence>